<evidence type="ECO:0000259" key="17">
    <source>
        <dbReference type="PROSITE" id="PS50271"/>
    </source>
</evidence>
<comment type="similarity">
    <text evidence="13">Belongs to the peptidase C19 family. UBP8 subfamily.</text>
</comment>
<dbReference type="Pfam" id="PF02148">
    <property type="entry name" value="zf-UBP"/>
    <property type="match status" value="1"/>
</dbReference>
<gene>
    <name evidence="18" type="ORF">CHIRRI_LOCUS9564</name>
</gene>
<dbReference type="GO" id="GO:0004843">
    <property type="term" value="F:cysteine-type deubiquitinase activity"/>
    <property type="evidence" value="ECO:0007669"/>
    <property type="project" value="UniProtKB-UniRule"/>
</dbReference>
<feature type="domain" description="UBP-type" evidence="17">
    <location>
        <begin position="19"/>
        <end position="116"/>
    </location>
</feature>
<keyword evidence="4" id="KW-0479">Metal-binding</keyword>
<keyword evidence="5 14" id="KW-0863">Zinc-finger</keyword>
<dbReference type="InterPro" id="IPR001394">
    <property type="entry name" value="Peptidase_C19_UCH"/>
</dbReference>
<dbReference type="InterPro" id="IPR013083">
    <property type="entry name" value="Znf_RING/FYVE/PHD"/>
</dbReference>
<dbReference type="InterPro" id="IPR050185">
    <property type="entry name" value="Ub_carboxyl-term_hydrolase"/>
</dbReference>
<dbReference type="GO" id="GO:0008270">
    <property type="term" value="F:zinc ion binding"/>
    <property type="evidence" value="ECO:0007669"/>
    <property type="project" value="UniProtKB-KW"/>
</dbReference>
<name>A0A9N9WRY9_9DIPT</name>
<evidence type="ECO:0000256" key="2">
    <source>
        <dbReference type="ARBA" id="ARBA00004123"/>
    </source>
</evidence>
<proteinExistence type="inferred from homology"/>
<keyword evidence="7 15" id="KW-0378">Hydrolase</keyword>
<dbReference type="SUPFAM" id="SSF57850">
    <property type="entry name" value="RING/U-box"/>
    <property type="match status" value="1"/>
</dbReference>
<evidence type="ECO:0000256" key="5">
    <source>
        <dbReference type="ARBA" id="ARBA00022771"/>
    </source>
</evidence>
<reference evidence="18" key="2">
    <citation type="submission" date="2022-10" db="EMBL/GenBank/DDBJ databases">
        <authorList>
            <consortium name="ENA_rothamsted_submissions"/>
            <consortium name="culmorum"/>
            <person name="King R."/>
        </authorList>
    </citation>
    <scope>NUCLEOTIDE SEQUENCE</scope>
</reference>
<keyword evidence="11" id="KW-0804">Transcription</keyword>
<keyword evidence="10" id="KW-0805">Transcription regulation</keyword>
<evidence type="ECO:0000256" key="12">
    <source>
        <dbReference type="ARBA" id="ARBA00023242"/>
    </source>
</evidence>
<dbReference type="InterPro" id="IPR001607">
    <property type="entry name" value="Znf_UBP"/>
</dbReference>
<feature type="domain" description="USP" evidence="16">
    <location>
        <begin position="155"/>
        <end position="465"/>
    </location>
</feature>
<evidence type="ECO:0000256" key="1">
    <source>
        <dbReference type="ARBA" id="ARBA00000707"/>
    </source>
</evidence>
<dbReference type="InterPro" id="IPR038765">
    <property type="entry name" value="Papain-like_cys_pep_sf"/>
</dbReference>
<dbReference type="Gene3D" id="3.30.40.10">
    <property type="entry name" value="Zinc/RING finger domain, C3HC4 (zinc finger)"/>
    <property type="match status" value="1"/>
</dbReference>
<evidence type="ECO:0000256" key="8">
    <source>
        <dbReference type="ARBA" id="ARBA00022807"/>
    </source>
</evidence>
<dbReference type="Proteomes" id="UP001153620">
    <property type="component" value="Chromosome 3"/>
</dbReference>
<keyword evidence="6 15" id="KW-0833">Ubl conjugation pathway</keyword>
<evidence type="ECO:0000313" key="18">
    <source>
        <dbReference type="EMBL" id="CAG9806709.1"/>
    </source>
</evidence>
<dbReference type="OrthoDB" id="47475at2759"/>
<evidence type="ECO:0000256" key="3">
    <source>
        <dbReference type="ARBA" id="ARBA00022670"/>
    </source>
</evidence>
<reference evidence="18" key="1">
    <citation type="submission" date="2022-01" db="EMBL/GenBank/DDBJ databases">
        <authorList>
            <person name="King R."/>
        </authorList>
    </citation>
    <scope>NUCLEOTIDE SEQUENCE</scope>
</reference>
<dbReference type="PROSITE" id="PS00972">
    <property type="entry name" value="USP_1"/>
    <property type="match status" value="1"/>
</dbReference>
<accession>A0A9N9WRY9</accession>
<dbReference type="GO" id="GO:0016579">
    <property type="term" value="P:protein deubiquitination"/>
    <property type="evidence" value="ECO:0007669"/>
    <property type="project" value="InterPro"/>
</dbReference>
<dbReference type="PROSITE" id="PS50235">
    <property type="entry name" value="USP_3"/>
    <property type="match status" value="1"/>
</dbReference>
<dbReference type="EC" id="3.4.19.12" evidence="15"/>
<evidence type="ECO:0000256" key="10">
    <source>
        <dbReference type="ARBA" id="ARBA00023015"/>
    </source>
</evidence>
<evidence type="ECO:0000259" key="16">
    <source>
        <dbReference type="PROSITE" id="PS50235"/>
    </source>
</evidence>
<keyword evidence="19" id="KW-1185">Reference proteome</keyword>
<protein>
    <recommendedName>
        <fullName evidence="15">Ubiquitin carboxyl-terminal hydrolase</fullName>
        <ecNumber evidence="15">3.4.19.12</ecNumber>
    </recommendedName>
</protein>
<evidence type="ECO:0000256" key="9">
    <source>
        <dbReference type="ARBA" id="ARBA00022833"/>
    </source>
</evidence>
<dbReference type="EMBL" id="OU895879">
    <property type="protein sequence ID" value="CAG9806709.1"/>
    <property type="molecule type" value="Genomic_DNA"/>
</dbReference>
<comment type="catalytic activity">
    <reaction evidence="1 15">
        <text>Thiol-dependent hydrolysis of ester, thioester, amide, peptide and isopeptide bonds formed by the C-terminal Gly of ubiquitin (a 76-residue protein attached to proteins as an intracellular targeting signal).</text>
        <dbReference type="EC" id="3.4.19.12"/>
    </reaction>
</comment>
<dbReference type="Pfam" id="PF00443">
    <property type="entry name" value="UCH"/>
    <property type="match status" value="1"/>
</dbReference>
<keyword evidence="12" id="KW-0539">Nucleus</keyword>
<keyword evidence="3 15" id="KW-0645">Protease</keyword>
<dbReference type="Gene3D" id="3.90.70.10">
    <property type="entry name" value="Cysteine proteinases"/>
    <property type="match status" value="1"/>
</dbReference>
<evidence type="ECO:0000256" key="7">
    <source>
        <dbReference type="ARBA" id="ARBA00022801"/>
    </source>
</evidence>
<evidence type="ECO:0000256" key="13">
    <source>
        <dbReference type="ARBA" id="ARBA00038490"/>
    </source>
</evidence>
<keyword evidence="8 15" id="KW-0788">Thiol protease</keyword>
<comment type="subcellular location">
    <subcellularLocation>
        <location evidence="2">Nucleus</location>
    </subcellularLocation>
</comment>
<dbReference type="PROSITE" id="PS00973">
    <property type="entry name" value="USP_2"/>
    <property type="match status" value="1"/>
</dbReference>
<evidence type="ECO:0000256" key="14">
    <source>
        <dbReference type="PROSITE-ProRule" id="PRU00502"/>
    </source>
</evidence>
<sequence>MCEHATDYYNNYGLGAYQLVNSYFSSPSTRERRKKRALSSQCYVCHMTSTSKLFSCLHCIFFACKAHLIEHFKLKKHNIGVNLEFGMTYCFLCNDYIYDTKFLKINERNQFKAARNMKKSLNYFPWFQFPSDLEIACLKQHTKKEIKENNRLGLRGLFNLGSTCFMNCIIQVLIHTPVLRDYFLSDRHNCKLASCMVCEINNIFQEFYSGKSTPISLHDLLVLIWKNASHLAGYRQHDSHEFFIAILNLLHTHFRDSSKGTQTDPCNCIIDEIFTGELLSDLVCTTCHHVSPTFEPFKDLSLDLSFDTGNQPKSLIHCLERFTRLEHLGVKLTCSKCNTEREFTKELSIETLPIIASFHLKRFEQTGLNDKKKISNFVAFPDELDLTPFLTKSRDSENSLNRASAKYSLYAVVNHEGKSIDVGHYTSFVRHTKNCWIKCDDLSLTPYSIDRVLNSEGYLLFYHKKILEYN</sequence>
<dbReference type="GO" id="GO:0005634">
    <property type="term" value="C:nucleus"/>
    <property type="evidence" value="ECO:0007669"/>
    <property type="project" value="UniProtKB-SubCell"/>
</dbReference>
<dbReference type="SUPFAM" id="SSF54001">
    <property type="entry name" value="Cysteine proteinases"/>
    <property type="match status" value="1"/>
</dbReference>
<dbReference type="PANTHER" id="PTHR21646:SF33">
    <property type="entry name" value="UBIQUITIN CARBOXYL-TERMINAL HYDROLASE 22"/>
    <property type="match status" value="1"/>
</dbReference>
<dbReference type="InterPro" id="IPR018200">
    <property type="entry name" value="USP_CS"/>
</dbReference>
<dbReference type="PANTHER" id="PTHR21646">
    <property type="entry name" value="UBIQUITIN CARBOXYL-TERMINAL HYDROLASE"/>
    <property type="match status" value="1"/>
</dbReference>
<evidence type="ECO:0000313" key="19">
    <source>
        <dbReference type="Proteomes" id="UP001153620"/>
    </source>
</evidence>
<dbReference type="PROSITE" id="PS50271">
    <property type="entry name" value="ZF_UBP"/>
    <property type="match status" value="1"/>
</dbReference>
<dbReference type="AlphaFoldDB" id="A0A9N9WRY9"/>
<evidence type="ECO:0000256" key="11">
    <source>
        <dbReference type="ARBA" id="ARBA00023163"/>
    </source>
</evidence>
<evidence type="ECO:0000256" key="6">
    <source>
        <dbReference type="ARBA" id="ARBA00022786"/>
    </source>
</evidence>
<dbReference type="InterPro" id="IPR028889">
    <property type="entry name" value="USP"/>
</dbReference>
<organism evidence="18 19">
    <name type="scientific">Chironomus riparius</name>
    <dbReference type="NCBI Taxonomy" id="315576"/>
    <lineage>
        <taxon>Eukaryota</taxon>
        <taxon>Metazoa</taxon>
        <taxon>Ecdysozoa</taxon>
        <taxon>Arthropoda</taxon>
        <taxon>Hexapoda</taxon>
        <taxon>Insecta</taxon>
        <taxon>Pterygota</taxon>
        <taxon>Neoptera</taxon>
        <taxon>Endopterygota</taxon>
        <taxon>Diptera</taxon>
        <taxon>Nematocera</taxon>
        <taxon>Chironomoidea</taxon>
        <taxon>Chironomidae</taxon>
        <taxon>Chironominae</taxon>
        <taxon>Chironomus</taxon>
    </lineage>
</organism>
<keyword evidence="9" id="KW-0862">Zinc</keyword>
<evidence type="ECO:0000256" key="4">
    <source>
        <dbReference type="ARBA" id="ARBA00022723"/>
    </source>
</evidence>
<evidence type="ECO:0000256" key="15">
    <source>
        <dbReference type="RuleBase" id="RU366025"/>
    </source>
</evidence>
<dbReference type="GO" id="GO:0006508">
    <property type="term" value="P:proteolysis"/>
    <property type="evidence" value="ECO:0007669"/>
    <property type="project" value="UniProtKB-KW"/>
</dbReference>